<dbReference type="PANTHER" id="PTHR45569:SF1">
    <property type="entry name" value="SENSOR PROTEIN KDPD"/>
    <property type="match status" value="1"/>
</dbReference>
<keyword evidence="1" id="KW-0808">Transferase</keyword>
<dbReference type="InterPro" id="IPR052023">
    <property type="entry name" value="Histidine_kinase_KdpD"/>
</dbReference>
<dbReference type="EMBL" id="CP016809">
    <property type="protein sequence ID" value="ANY74268.1"/>
    <property type="molecule type" value="Genomic_DNA"/>
</dbReference>
<keyword evidence="3" id="KW-1185">Reference proteome</keyword>
<gene>
    <name evidence="2" type="ORF">BBD40_17820</name>
    <name evidence="1" type="ORF">BBD41_17745</name>
</gene>
<dbReference type="AlphaFoldDB" id="A0A1B2E2Q1"/>
<reference evidence="1" key="1">
    <citation type="submission" date="2016-08" db="EMBL/GenBank/DDBJ databases">
        <title>Complete Genome Seqeunce of Paenibacillus sp. nov. IHBB 9852 from high altitute lake of Indian trans-Himalayas.</title>
        <authorList>
            <person name="Kiran S."/>
            <person name="Swarnkar M.K."/>
            <person name="Rana A."/>
            <person name="Tewari R."/>
            <person name="Gulati A."/>
        </authorList>
    </citation>
    <scope>NUCLEOTIDE SEQUENCE [LARGE SCALE GENOMIC DNA]</scope>
    <source>
        <strain evidence="1">IHBB 9852</strain>
    </source>
</reference>
<protein>
    <submittedName>
        <fullName evidence="1">Histidine kinase</fullName>
    </submittedName>
</protein>
<evidence type="ECO:0000313" key="1">
    <source>
        <dbReference type="EMBL" id="ANY74268.1"/>
    </source>
</evidence>
<dbReference type="Proteomes" id="UP000189059">
    <property type="component" value="Unassembled WGS sequence"/>
</dbReference>
<dbReference type="GO" id="GO:0000155">
    <property type="term" value="F:phosphorelay sensor kinase activity"/>
    <property type="evidence" value="ECO:0007669"/>
    <property type="project" value="TreeGrafter"/>
</dbReference>
<dbReference type="GO" id="GO:0005886">
    <property type="term" value="C:plasma membrane"/>
    <property type="evidence" value="ECO:0007669"/>
    <property type="project" value="TreeGrafter"/>
</dbReference>
<dbReference type="InterPro" id="IPR014729">
    <property type="entry name" value="Rossmann-like_a/b/a_fold"/>
</dbReference>
<evidence type="ECO:0000313" key="3">
    <source>
        <dbReference type="Proteomes" id="UP000189059"/>
    </source>
</evidence>
<reference evidence="2 3" key="2">
    <citation type="submission" date="2016-12" db="EMBL/GenBank/DDBJ databases">
        <title>Genome sequencing and description of Paenibacillus sp. nov. from high altitude lake in the Indian Trans- Himalayas.</title>
        <authorList>
            <person name="Kiran S."/>
            <person name="Swarnkar M.K."/>
            <person name="Rana A."/>
            <person name="Tewari R."/>
            <person name="Gulati A."/>
        </authorList>
    </citation>
    <scope>NUCLEOTIDE SEQUENCE [LARGE SCALE GENOMIC DNA]</scope>
    <source>
        <strain evidence="2 3">IHBB 9951</strain>
    </source>
</reference>
<accession>A0A1B2E2Q1</accession>
<dbReference type="PANTHER" id="PTHR45569">
    <property type="entry name" value="SENSOR PROTEIN KDPD"/>
    <property type="match status" value="1"/>
</dbReference>
<dbReference type="OrthoDB" id="9806130at2"/>
<proteinExistence type="predicted"/>
<dbReference type="KEGG" id="pib:BBD41_17745"/>
<sequence>MIHHEKIMVCVYYGPNGERLIRRGGELARLLQCPLYVMSVIPMAADELDLEQEKFMALWQTICDEYGATFITKPNHNRQKASDIIAETSKQYQITQLIIGQSGQTRWQEITQGSFVNELLNRIGETDLHIVAVQRMDQHIVETHERGIPVTVVSKNGQYLIRKGEDDGEVVAEGLFFKELNTDFETGLLRIKTDRGFNYLKISQGKVVDASFFLSQASPPLGLEKDYGQ</sequence>
<dbReference type="Gene3D" id="3.40.50.620">
    <property type="entry name" value="HUPs"/>
    <property type="match status" value="1"/>
</dbReference>
<name>A0A1B2E2Q1_9BACL</name>
<dbReference type="RefSeq" id="WP_077568257.1">
    <property type="nucleotide sequence ID" value="NZ_CP016809.1"/>
</dbReference>
<dbReference type="EMBL" id="MRVI01000001">
    <property type="protein sequence ID" value="OOC63550.1"/>
    <property type="molecule type" value="Genomic_DNA"/>
</dbReference>
<keyword evidence="1" id="KW-0418">Kinase</keyword>
<dbReference type="SUPFAM" id="SSF52402">
    <property type="entry name" value="Adenine nucleotide alpha hydrolases-like"/>
    <property type="match status" value="1"/>
</dbReference>
<evidence type="ECO:0000313" key="2">
    <source>
        <dbReference type="EMBL" id="OOC63550.1"/>
    </source>
</evidence>
<organism evidence="1">
    <name type="scientific">Paenibacillus ihbetae</name>
    <dbReference type="NCBI Taxonomy" id="1870820"/>
    <lineage>
        <taxon>Bacteria</taxon>
        <taxon>Bacillati</taxon>
        <taxon>Bacillota</taxon>
        <taxon>Bacilli</taxon>
        <taxon>Bacillales</taxon>
        <taxon>Paenibacillaceae</taxon>
        <taxon>Paenibacillus</taxon>
    </lineage>
</organism>